<proteinExistence type="predicted"/>
<keyword evidence="2" id="KW-1185">Reference proteome</keyword>
<accession>A0A6A1VC98</accession>
<dbReference type="AlphaFoldDB" id="A0A6A1VC98"/>
<comment type="caution">
    <text evidence="1">The sequence shown here is derived from an EMBL/GenBank/DDBJ whole genome shotgun (WGS) entry which is preliminary data.</text>
</comment>
<dbReference type="EMBL" id="RXIC02000024">
    <property type="protein sequence ID" value="KAB1209427.1"/>
    <property type="molecule type" value="Genomic_DNA"/>
</dbReference>
<gene>
    <name evidence="1" type="ORF">CJ030_MR6G027706</name>
</gene>
<evidence type="ECO:0000313" key="1">
    <source>
        <dbReference type="EMBL" id="KAB1209427.1"/>
    </source>
</evidence>
<dbReference type="Proteomes" id="UP000516437">
    <property type="component" value="Chromosome 6"/>
</dbReference>
<protein>
    <submittedName>
        <fullName evidence="1">Uncharacterized protein</fullName>
    </submittedName>
</protein>
<name>A0A6A1VC98_9ROSI</name>
<organism evidence="1 2">
    <name type="scientific">Morella rubra</name>
    <name type="common">Chinese bayberry</name>
    <dbReference type="NCBI Taxonomy" id="262757"/>
    <lineage>
        <taxon>Eukaryota</taxon>
        <taxon>Viridiplantae</taxon>
        <taxon>Streptophyta</taxon>
        <taxon>Embryophyta</taxon>
        <taxon>Tracheophyta</taxon>
        <taxon>Spermatophyta</taxon>
        <taxon>Magnoliopsida</taxon>
        <taxon>eudicotyledons</taxon>
        <taxon>Gunneridae</taxon>
        <taxon>Pentapetalae</taxon>
        <taxon>rosids</taxon>
        <taxon>fabids</taxon>
        <taxon>Fagales</taxon>
        <taxon>Myricaceae</taxon>
        <taxon>Morella</taxon>
    </lineage>
</organism>
<sequence length="52" mass="6150">MLIQENYVDNCYQKEAYMAVYSYPILAMLGPEDWPHSDFDSIFLPTTSHAWF</sequence>
<reference evidence="1 2" key="1">
    <citation type="journal article" date="2019" name="Plant Biotechnol. J.">
        <title>The red bayberry genome and genetic basis of sex determination.</title>
        <authorList>
            <person name="Jia H.M."/>
            <person name="Jia H.J."/>
            <person name="Cai Q.L."/>
            <person name="Wang Y."/>
            <person name="Zhao H.B."/>
            <person name="Yang W.F."/>
            <person name="Wang G.Y."/>
            <person name="Li Y.H."/>
            <person name="Zhan D.L."/>
            <person name="Shen Y.T."/>
            <person name="Niu Q.F."/>
            <person name="Chang L."/>
            <person name="Qiu J."/>
            <person name="Zhao L."/>
            <person name="Xie H.B."/>
            <person name="Fu W.Y."/>
            <person name="Jin J."/>
            <person name="Li X.W."/>
            <person name="Jiao Y."/>
            <person name="Zhou C.C."/>
            <person name="Tu T."/>
            <person name="Chai C.Y."/>
            <person name="Gao J.L."/>
            <person name="Fan L.J."/>
            <person name="van de Weg E."/>
            <person name="Wang J.Y."/>
            <person name="Gao Z.S."/>
        </authorList>
    </citation>
    <scope>NUCLEOTIDE SEQUENCE [LARGE SCALE GENOMIC DNA]</scope>
    <source>
        <tissue evidence="1">Leaves</tissue>
    </source>
</reference>
<evidence type="ECO:0000313" key="2">
    <source>
        <dbReference type="Proteomes" id="UP000516437"/>
    </source>
</evidence>